<dbReference type="GO" id="GO:0005840">
    <property type="term" value="C:ribosome"/>
    <property type="evidence" value="ECO:0007669"/>
    <property type="project" value="UniProtKB-KW"/>
</dbReference>
<comment type="similarity">
    <text evidence="1">Belongs to the eukaryotic ribosomal protein eL27 family.</text>
</comment>
<keyword evidence="2" id="KW-0689">Ribosomal protein</keyword>
<evidence type="ECO:0008006" key="6">
    <source>
        <dbReference type="Google" id="ProtNLM"/>
    </source>
</evidence>
<evidence type="ECO:0000256" key="1">
    <source>
        <dbReference type="ARBA" id="ARBA00009124"/>
    </source>
</evidence>
<dbReference type="FunFam" id="2.30.30.770:FF:000001">
    <property type="entry name" value="60S ribosomal protein L27"/>
    <property type="match status" value="1"/>
</dbReference>
<dbReference type="PANTHER" id="PTHR10497">
    <property type="entry name" value="60S RIBOSOMAL PROTEIN L27"/>
    <property type="match status" value="1"/>
</dbReference>
<dbReference type="OrthoDB" id="1908962at2759"/>
<reference evidence="4" key="1">
    <citation type="submission" date="2020-12" db="EMBL/GenBank/DDBJ databases">
        <authorList>
            <person name="Iha C."/>
        </authorList>
    </citation>
    <scope>NUCLEOTIDE SEQUENCE</scope>
</reference>
<dbReference type="Proteomes" id="UP000708148">
    <property type="component" value="Unassembled WGS sequence"/>
</dbReference>
<protein>
    <recommendedName>
        <fullName evidence="6">60S ribosomal protein L27</fullName>
    </recommendedName>
</protein>
<evidence type="ECO:0000313" key="4">
    <source>
        <dbReference type="EMBL" id="CAD7695140.1"/>
    </source>
</evidence>
<dbReference type="InterPro" id="IPR038655">
    <property type="entry name" value="Ribosomal_eL27_sf"/>
</dbReference>
<evidence type="ECO:0000313" key="5">
    <source>
        <dbReference type="Proteomes" id="UP000708148"/>
    </source>
</evidence>
<evidence type="ECO:0000256" key="2">
    <source>
        <dbReference type="ARBA" id="ARBA00022980"/>
    </source>
</evidence>
<dbReference type="GO" id="GO:1990904">
    <property type="term" value="C:ribonucleoprotein complex"/>
    <property type="evidence" value="ECO:0007669"/>
    <property type="project" value="UniProtKB-KW"/>
</dbReference>
<sequence>MVKFLKANKVVILLSGRYSGKKAVIVKTYDDGTSGRMYGHALVCGLAKEPRRIRRKDSKKKKDRKTKIKTFIKLVNYNHMMPTRYALDVDLKNVVTSDAIENSTKKAEARKAAKDLLEDKFKTGKNRWFFSKLYF</sequence>
<dbReference type="InterPro" id="IPR001141">
    <property type="entry name" value="Ribosomal_eL27"/>
</dbReference>
<evidence type="ECO:0000256" key="3">
    <source>
        <dbReference type="ARBA" id="ARBA00023274"/>
    </source>
</evidence>
<proteinExistence type="inferred from homology"/>
<dbReference type="GO" id="GO:0003735">
    <property type="term" value="F:structural constituent of ribosome"/>
    <property type="evidence" value="ECO:0007669"/>
    <property type="project" value="InterPro"/>
</dbReference>
<organism evidence="4 5">
    <name type="scientific">Ostreobium quekettii</name>
    <dbReference type="NCBI Taxonomy" id="121088"/>
    <lineage>
        <taxon>Eukaryota</taxon>
        <taxon>Viridiplantae</taxon>
        <taxon>Chlorophyta</taxon>
        <taxon>core chlorophytes</taxon>
        <taxon>Ulvophyceae</taxon>
        <taxon>TCBD clade</taxon>
        <taxon>Bryopsidales</taxon>
        <taxon>Ostreobineae</taxon>
        <taxon>Ostreobiaceae</taxon>
        <taxon>Ostreobium</taxon>
    </lineage>
</organism>
<dbReference type="EMBL" id="CAJHUC010000311">
    <property type="protein sequence ID" value="CAD7695140.1"/>
    <property type="molecule type" value="Genomic_DNA"/>
</dbReference>
<name>A0A8S1ILJ9_9CHLO</name>
<dbReference type="Gene3D" id="2.30.30.770">
    <property type="match status" value="1"/>
</dbReference>
<dbReference type="SUPFAM" id="SSF50104">
    <property type="entry name" value="Translation proteins SH3-like domain"/>
    <property type="match status" value="1"/>
</dbReference>
<gene>
    <name evidence="4" type="ORF">OSTQU699_LOCUS501</name>
</gene>
<dbReference type="InterPro" id="IPR008991">
    <property type="entry name" value="Translation_prot_SH3-like_sf"/>
</dbReference>
<keyword evidence="5" id="KW-1185">Reference proteome</keyword>
<accession>A0A8S1ILJ9</accession>
<dbReference type="GO" id="GO:0006412">
    <property type="term" value="P:translation"/>
    <property type="evidence" value="ECO:0007669"/>
    <property type="project" value="InterPro"/>
</dbReference>
<dbReference type="AlphaFoldDB" id="A0A8S1ILJ9"/>
<dbReference type="CDD" id="cd06090">
    <property type="entry name" value="KOW_RPL27"/>
    <property type="match status" value="1"/>
</dbReference>
<comment type="caution">
    <text evidence="4">The sequence shown here is derived from an EMBL/GenBank/DDBJ whole genome shotgun (WGS) entry which is preliminary data.</text>
</comment>
<dbReference type="Pfam" id="PF01777">
    <property type="entry name" value="Ribosomal_L27e"/>
    <property type="match status" value="1"/>
</dbReference>
<dbReference type="InterPro" id="IPR041991">
    <property type="entry name" value="Ribosomal_eL27_KOW"/>
</dbReference>
<keyword evidence="3" id="KW-0687">Ribonucleoprotein</keyword>